<evidence type="ECO:0000313" key="2">
    <source>
        <dbReference type="Proteomes" id="UP000595437"/>
    </source>
</evidence>
<gene>
    <name evidence="1" type="ORF">FKW44_020189</name>
</gene>
<name>A0A7T8GWY2_CALRO</name>
<reference evidence="2" key="1">
    <citation type="submission" date="2021-01" db="EMBL/GenBank/DDBJ databases">
        <title>Caligus Genome Assembly.</title>
        <authorList>
            <person name="Gallardo-Escarate C."/>
        </authorList>
    </citation>
    <scope>NUCLEOTIDE SEQUENCE [LARGE SCALE GENOMIC DNA]</scope>
</reference>
<protein>
    <submittedName>
        <fullName evidence="1">Heart and neural crest derivatives expressed 2</fullName>
    </submittedName>
</protein>
<proteinExistence type="predicted"/>
<evidence type="ECO:0000313" key="1">
    <source>
        <dbReference type="EMBL" id="QQP39334.1"/>
    </source>
</evidence>
<dbReference type="AlphaFoldDB" id="A0A7T8GWY2"/>
<dbReference type="Proteomes" id="UP000595437">
    <property type="component" value="Chromosome 14"/>
</dbReference>
<dbReference type="EMBL" id="CP045903">
    <property type="protein sequence ID" value="QQP39334.1"/>
    <property type="molecule type" value="Genomic_DNA"/>
</dbReference>
<accession>A0A7T8GWY2</accession>
<sequence length="110" mass="11953">MFPASLTNSIRFCSSLFFIPLFMNIHFEALQEDLIRVLGVEYIDEIVDIRGCESKGFDLAQLCVTGNVWNAVPEGGKGVIDGLSSSTFLFVASGEERRDLGASSLGDSRG</sequence>
<organism evidence="1 2">
    <name type="scientific">Caligus rogercresseyi</name>
    <name type="common">Sea louse</name>
    <dbReference type="NCBI Taxonomy" id="217165"/>
    <lineage>
        <taxon>Eukaryota</taxon>
        <taxon>Metazoa</taxon>
        <taxon>Ecdysozoa</taxon>
        <taxon>Arthropoda</taxon>
        <taxon>Crustacea</taxon>
        <taxon>Multicrustacea</taxon>
        <taxon>Hexanauplia</taxon>
        <taxon>Copepoda</taxon>
        <taxon>Siphonostomatoida</taxon>
        <taxon>Caligidae</taxon>
        <taxon>Caligus</taxon>
    </lineage>
</organism>
<keyword evidence="2" id="KW-1185">Reference proteome</keyword>